<dbReference type="HOGENOM" id="CLU_2507215_0_0_7"/>
<dbReference type="EMBL" id="CP000527">
    <property type="protein sequence ID" value="ABM29357.1"/>
    <property type="molecule type" value="Genomic_DNA"/>
</dbReference>
<accession>A0A0H3AAJ3</accession>
<dbReference type="RefSeq" id="WP_010937917.1">
    <property type="nucleotide sequence ID" value="NC_008751.1"/>
</dbReference>
<proteinExistence type="predicted"/>
<organism evidence="1 2">
    <name type="scientific">Nitratidesulfovibrio vulgaris (strain DP4)</name>
    <name type="common">Desulfovibrio vulgaris</name>
    <dbReference type="NCBI Taxonomy" id="391774"/>
    <lineage>
        <taxon>Bacteria</taxon>
        <taxon>Pseudomonadati</taxon>
        <taxon>Thermodesulfobacteriota</taxon>
        <taxon>Desulfovibrionia</taxon>
        <taxon>Desulfovibrionales</taxon>
        <taxon>Desulfovibrionaceae</taxon>
        <taxon>Nitratidesulfovibrio</taxon>
    </lineage>
</organism>
<dbReference type="AlphaFoldDB" id="A0A0H3AAJ3"/>
<gene>
    <name evidence="1" type="ordered locus">Dvul_2341</name>
</gene>
<evidence type="ECO:0000313" key="1">
    <source>
        <dbReference type="EMBL" id="ABM29357.1"/>
    </source>
</evidence>
<protein>
    <submittedName>
        <fullName evidence="1">Uncharacterized protein</fullName>
    </submittedName>
</protein>
<reference evidence="2" key="1">
    <citation type="journal article" date="2009" name="Environ. Microbiol.">
        <title>Contribution of mobile genetic elements to Desulfovibrio vulgaris genome plasticity.</title>
        <authorList>
            <person name="Walker C.B."/>
            <person name="Stolyar S."/>
            <person name="Chivian D."/>
            <person name="Pinel N."/>
            <person name="Gabster J.A."/>
            <person name="Dehal P.S."/>
            <person name="He Z."/>
            <person name="Yang Z.K."/>
            <person name="Yen H.C."/>
            <person name="Zhou J."/>
            <person name="Wall J.D."/>
            <person name="Hazen T.C."/>
            <person name="Arkin A.P."/>
            <person name="Stahl D.A."/>
        </authorList>
    </citation>
    <scope>NUCLEOTIDE SEQUENCE [LARGE SCALE GENOMIC DNA]</scope>
    <source>
        <strain evidence="2">DP4</strain>
    </source>
</reference>
<sequence>MTKMEEVKTVKGYIVPLPRSRDDMAARVAIAEGDVEYHIVPRGAGIDLGSHLNAYVVVEGLVREQEGSMLMQVRNYRLDDAFEHEWYDDEDEE</sequence>
<name>A0A0H3AAJ3_NITV4</name>
<dbReference type="KEGG" id="dvl:Dvul_2341"/>
<dbReference type="Proteomes" id="UP000009173">
    <property type="component" value="Chromosome"/>
</dbReference>
<evidence type="ECO:0000313" key="2">
    <source>
        <dbReference type="Proteomes" id="UP000009173"/>
    </source>
</evidence>